<feature type="domain" description="Cytochrome b5 heme-binding" evidence="5">
    <location>
        <begin position="8"/>
        <end position="91"/>
    </location>
</feature>
<dbReference type="PROSITE" id="PS50255">
    <property type="entry name" value="CYTOCHROME_B5_2"/>
    <property type="match status" value="1"/>
</dbReference>
<organism evidence="6 7">
    <name type="scientific">Durusdinium trenchii</name>
    <dbReference type="NCBI Taxonomy" id="1381693"/>
    <lineage>
        <taxon>Eukaryota</taxon>
        <taxon>Sar</taxon>
        <taxon>Alveolata</taxon>
        <taxon>Dinophyceae</taxon>
        <taxon>Suessiales</taxon>
        <taxon>Symbiodiniaceae</taxon>
        <taxon>Durusdinium</taxon>
    </lineage>
</organism>
<gene>
    <name evidence="6" type="ORF">CCMP2556_LOCUS13618</name>
</gene>
<dbReference type="Pfam" id="PF00173">
    <property type="entry name" value="Cyt-b5"/>
    <property type="match status" value="1"/>
</dbReference>
<reference evidence="6 7" key="1">
    <citation type="submission" date="2024-02" db="EMBL/GenBank/DDBJ databases">
        <authorList>
            <person name="Chen Y."/>
            <person name="Shah S."/>
            <person name="Dougan E. K."/>
            <person name="Thang M."/>
            <person name="Chan C."/>
        </authorList>
    </citation>
    <scope>NUCLEOTIDE SEQUENCE [LARGE SCALE GENOMIC DNA]</scope>
</reference>
<keyword evidence="2" id="KW-0479">Metal-binding</keyword>
<dbReference type="PANTHER" id="PTHR19359:SF25">
    <property type="entry name" value="CYTOCHROME B5 HEME-BINDING DOMAIN-CONTAINING PROTEIN"/>
    <property type="match status" value="1"/>
</dbReference>
<dbReference type="InterPro" id="IPR036400">
    <property type="entry name" value="Cyt_B5-like_heme/steroid_sf"/>
</dbReference>
<dbReference type="InterPro" id="IPR001199">
    <property type="entry name" value="Cyt_B5-like_heme/steroid-bd"/>
</dbReference>
<evidence type="ECO:0000256" key="3">
    <source>
        <dbReference type="ARBA" id="ARBA00023004"/>
    </source>
</evidence>
<sequence length="227" mass="25163">MPEIYERSPYFTMAEVAGHNQKDDGWIVVGGCVYNITEFVKTHPGWSIAGQTSTILAICRCLGTDCSEEWEQIHSRKAKAQLTEYFIGRLEGAEDATSPAAARQLAAGGQRVVVRMEADGMKKADYASLKLDPDTATLGKLRRLLRMVFQSRWRICAPLEAIEIWIDGTSCKEETKTLSELGLEEAIQPVGWSQNGLESPQGNYFVSISLDLAESILRLPFLLMSVS</sequence>
<keyword evidence="7" id="KW-1185">Reference proteome</keyword>
<protein>
    <recommendedName>
        <fullName evidence="5">Cytochrome b5 heme-binding domain-containing protein</fullName>
    </recommendedName>
</protein>
<keyword evidence="1" id="KW-0349">Heme</keyword>
<accession>A0ABP0JY65</accession>
<comment type="caution">
    <text evidence="6">The sequence shown here is derived from an EMBL/GenBank/DDBJ whole genome shotgun (WGS) entry which is preliminary data.</text>
</comment>
<dbReference type="EMBL" id="CAXAMN010006814">
    <property type="protein sequence ID" value="CAK9019313.1"/>
    <property type="molecule type" value="Genomic_DNA"/>
</dbReference>
<evidence type="ECO:0000313" key="6">
    <source>
        <dbReference type="EMBL" id="CAK9019313.1"/>
    </source>
</evidence>
<dbReference type="Proteomes" id="UP001642484">
    <property type="component" value="Unassembled WGS sequence"/>
</dbReference>
<evidence type="ECO:0000256" key="1">
    <source>
        <dbReference type="ARBA" id="ARBA00022617"/>
    </source>
</evidence>
<evidence type="ECO:0000256" key="2">
    <source>
        <dbReference type="ARBA" id="ARBA00022723"/>
    </source>
</evidence>
<evidence type="ECO:0000256" key="4">
    <source>
        <dbReference type="ARBA" id="ARBA00038168"/>
    </source>
</evidence>
<dbReference type="InterPro" id="IPR050668">
    <property type="entry name" value="Cytochrome_b5"/>
</dbReference>
<evidence type="ECO:0000259" key="5">
    <source>
        <dbReference type="PROSITE" id="PS50255"/>
    </source>
</evidence>
<name>A0ABP0JY65_9DINO</name>
<dbReference type="SMART" id="SM01117">
    <property type="entry name" value="Cyt-b5"/>
    <property type="match status" value="1"/>
</dbReference>
<dbReference type="SUPFAM" id="SSF55856">
    <property type="entry name" value="Cytochrome b5-like heme/steroid binding domain"/>
    <property type="match status" value="1"/>
</dbReference>
<proteinExistence type="inferred from homology"/>
<dbReference type="Gene3D" id="3.10.120.10">
    <property type="entry name" value="Cytochrome b5-like heme/steroid binding domain"/>
    <property type="match status" value="1"/>
</dbReference>
<comment type="similarity">
    <text evidence="4">Belongs to the cytochrome b5 family.</text>
</comment>
<evidence type="ECO:0000313" key="7">
    <source>
        <dbReference type="Proteomes" id="UP001642484"/>
    </source>
</evidence>
<keyword evidence="3" id="KW-0408">Iron</keyword>
<dbReference type="PANTHER" id="PTHR19359">
    <property type="entry name" value="CYTOCHROME B5"/>
    <property type="match status" value="1"/>
</dbReference>